<dbReference type="EMBL" id="JBHZOL010000031">
    <property type="protein sequence ID" value="MFE4105689.1"/>
    <property type="molecule type" value="Genomic_DNA"/>
</dbReference>
<accession>A0ABW6ICB3</accession>
<keyword evidence="4" id="KW-1185">Reference proteome</keyword>
<dbReference type="InterPro" id="IPR001434">
    <property type="entry name" value="OmcB-like_DUF11"/>
</dbReference>
<evidence type="ECO:0000313" key="4">
    <source>
        <dbReference type="Proteomes" id="UP001600165"/>
    </source>
</evidence>
<evidence type="ECO:0000313" key="3">
    <source>
        <dbReference type="EMBL" id="MFE4105689.1"/>
    </source>
</evidence>
<evidence type="ECO:0000259" key="2">
    <source>
        <dbReference type="Pfam" id="PF01345"/>
    </source>
</evidence>
<proteinExistence type="predicted"/>
<feature type="domain" description="DUF11" evidence="2">
    <location>
        <begin position="726"/>
        <end position="770"/>
    </location>
</feature>
<dbReference type="PANTHER" id="PTHR34819">
    <property type="entry name" value="LARGE CYSTEINE-RICH PERIPLASMIC PROTEIN OMCB"/>
    <property type="match status" value="1"/>
</dbReference>
<reference evidence="3 4" key="1">
    <citation type="submission" date="2024-10" db="EMBL/GenBank/DDBJ databases">
        <authorList>
            <person name="Ratan Roy A."/>
            <person name="Morales Sandoval P.H."/>
            <person name="De Los Santos Villalobos S."/>
            <person name="Chakraborty S."/>
            <person name="Mukherjee J."/>
        </authorList>
    </citation>
    <scope>NUCLEOTIDE SEQUENCE [LARGE SCALE GENOMIC DNA]</scope>
    <source>
        <strain evidence="3 4">S1</strain>
    </source>
</reference>
<feature type="region of interest" description="Disordered" evidence="1">
    <location>
        <begin position="628"/>
        <end position="666"/>
    </location>
</feature>
<sequence length="832" mass="86813">MDKPQAAICPAIARPLIDSIKRGSRPFIGIATLFAFGLGYTPDVSAQTAFSCEPFFFLSQGTDVPANIDLNRINTANPSTTDPNFNPLLEVDTSGINFNALGFNVQNGRFYAFDRDPTIVGSQANYTLYEITTAGITSITTLDLSAQIDDTSDPNRRRLFAGGFNDAGRYFVLSNGGDLIQFDLIGDESGGGATGATIIGDTDIRDNSLASPFIPFIPDIAFNPVDGLFYGVDREDGRLKRFDATQDPPTLTVVPGVPVLSPADTEPFGAVFFDAEGTLYLYKNFVGNSANNGELLRITDVTTSPSLSSLGSARNSTQNDGAACPYTPTIQKTVSPAIVDAGGTVTYEYTIINNTSVQTNNVTFSDILGTDSTGQNFVNDGRVFVAGSLVNPFVGSTVNNFANTNTLQISNITIPARSTSVIRIDVRVPASTPASNPGDPTDRLFNQAELTGQAGGTSVTVLGVSDFPDTPNAFPDPTPLQVRRNPEIGVAKQAGTPRNIGGNLFEVDFTVRVENFGNVSLTNVELNENLQNAFLADPPNTPPATSAQLVTTGPNAPAIATTGNTAGGALQGTVSGINPNFDGGLSVTNDVNLLSAGTNLEPGDFVEVTFTVQVDPGSNLQYANTVTAVGTDPANPGTPVQDTSQDGLAVDPDADQDPTNNNDPTPINFGADLSIIKRITNVTGSSVFPAGFFDAVEDSSDPDVAAVQAAGIAPIGQIDIDPANGEPQLQSGDVVEYTVYFANGGNAAATDVEICDQIPTGTSYVANSTALNDSTNPLANQPDTSVFSNPLTPIDVPPCLPPSNNPNGAVIVGPFNVNAGAAGFLRFRVAVP</sequence>
<comment type="caution">
    <text evidence="3">The sequence shown here is derived from an EMBL/GenBank/DDBJ whole genome shotgun (WGS) entry which is preliminary data.</text>
</comment>
<dbReference type="RefSeq" id="WP_377962706.1">
    <property type="nucleotide sequence ID" value="NZ_JBHZOL010000031.1"/>
</dbReference>
<dbReference type="InterPro" id="IPR051172">
    <property type="entry name" value="Chlamydia_OmcB"/>
</dbReference>
<dbReference type="PANTHER" id="PTHR34819:SF3">
    <property type="entry name" value="CELL SURFACE PROTEIN"/>
    <property type="match status" value="1"/>
</dbReference>
<organism evidence="3 4">
    <name type="scientific">Almyronema epifaneia S1</name>
    <dbReference type="NCBI Taxonomy" id="2991925"/>
    <lineage>
        <taxon>Bacteria</taxon>
        <taxon>Bacillati</taxon>
        <taxon>Cyanobacteriota</taxon>
        <taxon>Cyanophyceae</taxon>
        <taxon>Nodosilineales</taxon>
        <taxon>Nodosilineaceae</taxon>
        <taxon>Almyronema</taxon>
        <taxon>Almyronema epifaneia</taxon>
    </lineage>
</organism>
<dbReference type="NCBIfam" id="TIGR01451">
    <property type="entry name" value="B_ant_repeat"/>
    <property type="match status" value="2"/>
</dbReference>
<protein>
    <recommendedName>
        <fullName evidence="2">DUF11 domain-containing protein</fullName>
    </recommendedName>
</protein>
<evidence type="ECO:0000256" key="1">
    <source>
        <dbReference type="SAM" id="MobiDB-lite"/>
    </source>
</evidence>
<dbReference type="InterPro" id="IPR047589">
    <property type="entry name" value="DUF11_rpt"/>
</dbReference>
<dbReference type="Proteomes" id="UP001600165">
    <property type="component" value="Unassembled WGS sequence"/>
</dbReference>
<dbReference type="Pfam" id="PF01345">
    <property type="entry name" value="DUF11"/>
    <property type="match status" value="1"/>
</dbReference>
<name>A0ABW6ICB3_9CYAN</name>
<feature type="compositionally biased region" description="Low complexity" evidence="1">
    <location>
        <begin position="657"/>
        <end position="666"/>
    </location>
</feature>
<gene>
    <name evidence="3" type="ORF">ACFVKH_05330</name>
</gene>
<dbReference type="SUPFAM" id="SSF101898">
    <property type="entry name" value="NHL repeat"/>
    <property type="match status" value="1"/>
</dbReference>